<dbReference type="GO" id="GO:0003973">
    <property type="term" value="F:(S)-2-hydroxy-acid oxidase activity"/>
    <property type="evidence" value="ECO:0007669"/>
    <property type="project" value="UniProtKB-EC"/>
</dbReference>
<dbReference type="Pfam" id="PF01070">
    <property type="entry name" value="FMN_dh"/>
    <property type="match status" value="1"/>
</dbReference>
<keyword evidence="13" id="KW-1185">Reference proteome</keyword>
<dbReference type="AlphaFoldDB" id="A0AAD9KWY8"/>
<dbReference type="GO" id="GO:0010181">
    <property type="term" value="F:FMN binding"/>
    <property type="evidence" value="ECO:0007669"/>
    <property type="project" value="InterPro"/>
</dbReference>
<feature type="binding site" evidence="10">
    <location>
        <begin position="81"/>
        <end position="83"/>
    </location>
    <ligand>
        <name>FMN</name>
        <dbReference type="ChEBI" id="CHEBI:58210"/>
    </ligand>
</feature>
<evidence type="ECO:0000256" key="6">
    <source>
        <dbReference type="ARBA" id="ARBA00024042"/>
    </source>
</evidence>
<comment type="catalytic activity">
    <reaction evidence="7">
        <text>a (2S)-2-hydroxycarboxylate + O2 = a 2-oxocarboxylate + H2O2</text>
        <dbReference type="Rhea" id="RHEA:16789"/>
        <dbReference type="ChEBI" id="CHEBI:15379"/>
        <dbReference type="ChEBI" id="CHEBI:16240"/>
        <dbReference type="ChEBI" id="CHEBI:35179"/>
        <dbReference type="ChEBI" id="CHEBI:58123"/>
        <dbReference type="EC" id="1.1.3.15"/>
    </reaction>
    <physiologicalReaction direction="left-to-right" evidence="7">
        <dbReference type="Rhea" id="RHEA:16790"/>
    </physiologicalReaction>
</comment>
<feature type="binding site" evidence="10">
    <location>
        <position position="259"/>
    </location>
    <ligand>
        <name>FMN</name>
        <dbReference type="ChEBI" id="CHEBI:58210"/>
    </ligand>
</feature>
<dbReference type="InterPro" id="IPR000262">
    <property type="entry name" value="FMN-dep_DH"/>
</dbReference>
<feature type="binding site" evidence="10">
    <location>
        <position position="110"/>
    </location>
    <ligand>
        <name>FMN</name>
        <dbReference type="ChEBI" id="CHEBI:58210"/>
    </ligand>
</feature>
<reference evidence="12" key="1">
    <citation type="journal article" date="2023" name="Mol. Biol. Evol.">
        <title>Third-Generation Sequencing Reveals the Adaptive Role of the Epigenome in Three Deep-Sea Polychaetes.</title>
        <authorList>
            <person name="Perez M."/>
            <person name="Aroh O."/>
            <person name="Sun Y."/>
            <person name="Lan Y."/>
            <person name="Juniper S.K."/>
            <person name="Young C.R."/>
            <person name="Angers B."/>
            <person name="Qian P.Y."/>
        </authorList>
    </citation>
    <scope>NUCLEOTIDE SEQUENCE</scope>
    <source>
        <strain evidence="12">R07B-5</strain>
    </source>
</reference>
<feature type="binding site" evidence="10">
    <location>
        <position position="169"/>
    </location>
    <ligand>
        <name>glyoxylate</name>
        <dbReference type="ChEBI" id="CHEBI:36655"/>
    </ligand>
</feature>
<name>A0AAD9KWY8_RIDPI</name>
<dbReference type="CDD" id="cd02809">
    <property type="entry name" value="alpha_hydroxyacid_oxid_FMN"/>
    <property type="match status" value="1"/>
</dbReference>
<keyword evidence="4 10" id="KW-0288">FMN</keyword>
<evidence type="ECO:0000256" key="8">
    <source>
        <dbReference type="ARBA" id="ARBA00029327"/>
    </source>
</evidence>
<dbReference type="FunFam" id="3.20.20.70:FF:000056">
    <property type="entry name" value="hydroxyacid oxidase 2"/>
    <property type="match status" value="1"/>
</dbReference>
<feature type="binding site" evidence="10">
    <location>
        <position position="237"/>
    </location>
    <ligand>
        <name>FMN</name>
        <dbReference type="ChEBI" id="CHEBI:58210"/>
    </ligand>
</feature>
<dbReference type="PROSITE" id="PS51349">
    <property type="entry name" value="FMN_HYDROXY_ACID_DH_2"/>
    <property type="match status" value="1"/>
</dbReference>
<dbReference type="InterPro" id="IPR037396">
    <property type="entry name" value="FMN_HAD"/>
</dbReference>
<dbReference type="InterPro" id="IPR013785">
    <property type="entry name" value="Aldolase_TIM"/>
</dbReference>
<dbReference type="EC" id="1.1.3.15" evidence="2"/>
<keyword evidence="3 10" id="KW-0285">Flavoprotein</keyword>
<evidence type="ECO:0000256" key="9">
    <source>
        <dbReference type="PIRSR" id="PIRSR000138-1"/>
    </source>
</evidence>
<dbReference type="InterPro" id="IPR012133">
    <property type="entry name" value="Alpha-hydoxy_acid_DH_FMN"/>
</dbReference>
<feature type="binding site" evidence="10">
    <location>
        <begin position="315"/>
        <end position="316"/>
    </location>
    <ligand>
        <name>FMN</name>
        <dbReference type="ChEBI" id="CHEBI:58210"/>
    </ligand>
</feature>
<proteinExistence type="inferred from homology"/>
<comment type="similarity">
    <text evidence="6">Belongs to the FMN-dependent alpha-hydroxy acid dehydrogenase family.</text>
</comment>
<evidence type="ECO:0000256" key="5">
    <source>
        <dbReference type="ARBA" id="ARBA00023002"/>
    </source>
</evidence>
<feature type="binding site" evidence="10">
    <location>
        <position position="160"/>
    </location>
    <ligand>
        <name>FMN</name>
        <dbReference type="ChEBI" id="CHEBI:58210"/>
    </ligand>
</feature>
<protein>
    <recommendedName>
        <fullName evidence="2">(S)-2-hydroxy-acid oxidase</fullName>
        <ecNumber evidence="2">1.1.3.15</ecNumber>
    </recommendedName>
</protein>
<evidence type="ECO:0000256" key="4">
    <source>
        <dbReference type="ARBA" id="ARBA00022643"/>
    </source>
</evidence>
<gene>
    <name evidence="12" type="ORF">NP493_508g01040</name>
</gene>
<dbReference type="PIRSF" id="PIRSF000138">
    <property type="entry name" value="Al-hdrx_acd_dh"/>
    <property type="match status" value="1"/>
</dbReference>
<evidence type="ECO:0000256" key="7">
    <source>
        <dbReference type="ARBA" id="ARBA00029325"/>
    </source>
</evidence>
<comment type="catalytic activity">
    <reaction evidence="8">
        <text>2-hydroxyoctanoate + O2 = 2-oxooctanoate + H2O2</text>
        <dbReference type="Rhea" id="RHEA:67940"/>
        <dbReference type="ChEBI" id="CHEBI:15379"/>
        <dbReference type="ChEBI" id="CHEBI:16240"/>
        <dbReference type="ChEBI" id="CHEBI:133514"/>
        <dbReference type="ChEBI" id="CHEBI:176689"/>
    </reaction>
    <physiologicalReaction direction="left-to-right" evidence="8">
        <dbReference type="Rhea" id="RHEA:67941"/>
    </physiologicalReaction>
</comment>
<dbReference type="EMBL" id="JAODUO010000507">
    <property type="protein sequence ID" value="KAK2179194.1"/>
    <property type="molecule type" value="Genomic_DNA"/>
</dbReference>
<comment type="caution">
    <text evidence="12">The sequence shown here is derived from an EMBL/GenBank/DDBJ whole genome shotgun (WGS) entry which is preliminary data.</text>
</comment>
<feature type="binding site" evidence="10">
    <location>
        <begin position="292"/>
        <end position="296"/>
    </location>
    <ligand>
        <name>FMN</name>
        <dbReference type="ChEBI" id="CHEBI:58210"/>
    </ligand>
</feature>
<accession>A0AAD9KWY8</accession>
<evidence type="ECO:0000313" key="13">
    <source>
        <dbReference type="Proteomes" id="UP001209878"/>
    </source>
</evidence>
<dbReference type="InterPro" id="IPR008259">
    <property type="entry name" value="FMN_hydac_DH_AS"/>
</dbReference>
<dbReference type="Proteomes" id="UP001209878">
    <property type="component" value="Unassembled WGS sequence"/>
</dbReference>
<dbReference type="PROSITE" id="PS00557">
    <property type="entry name" value="FMN_HYDROXY_ACID_DH_1"/>
    <property type="match status" value="1"/>
</dbReference>
<dbReference type="GO" id="GO:0005777">
    <property type="term" value="C:peroxisome"/>
    <property type="evidence" value="ECO:0007669"/>
    <property type="project" value="UniProtKB-ARBA"/>
</dbReference>
<evidence type="ECO:0000256" key="2">
    <source>
        <dbReference type="ARBA" id="ARBA00013087"/>
    </source>
</evidence>
<feature type="binding site" evidence="10">
    <location>
        <position position="261"/>
    </location>
    <ligand>
        <name>glyoxylate</name>
        <dbReference type="ChEBI" id="CHEBI:36655"/>
    </ligand>
</feature>
<dbReference type="PANTHER" id="PTHR10578">
    <property type="entry name" value="S -2-HYDROXY-ACID OXIDASE-RELATED"/>
    <property type="match status" value="1"/>
</dbReference>
<dbReference type="Gene3D" id="3.20.20.70">
    <property type="entry name" value="Aldolase class I"/>
    <property type="match status" value="1"/>
</dbReference>
<keyword evidence="5" id="KW-0560">Oxidoreductase</keyword>
<feature type="binding site" evidence="10">
    <location>
        <position position="264"/>
    </location>
    <ligand>
        <name>glyoxylate</name>
        <dbReference type="ChEBI" id="CHEBI:36655"/>
    </ligand>
</feature>
<sequence length="371" mass="40429">MAASKRMVCLDDFEKYAFENLPRNVLDFYRSGANNETTLRDNVDAFRRYQLRPRCLRDVSRRDLSTTVLGHKIAFPVCIAPSARHRMAHPDGEVATAQGAKAMGVAFVLSTMATRSIEDIAEGAAGGLHFFQTFVFRDRAVTLSLVRRAEKSGYKAFVVTVDTPLLGKRLAQDRNQFSLPPQYRSASGRPRMANFAINSNSGTRMNKSEKKTEFDQSLTWADIRWLKTVTDLPVVVKGILTAEDAREAVNSGVDGIVVSNHGGRQLDGVPATQDALGEVVAAVAGRCEVYLDGGIRLGTDVLKALALGARAVFIGRPAIYGVAYNGAEGVQEVLQILKSEFDTAMALCGCKAVTDIKPSLVARTQSHMSRL</sequence>
<evidence type="ECO:0000313" key="12">
    <source>
        <dbReference type="EMBL" id="KAK2179194.1"/>
    </source>
</evidence>
<evidence type="ECO:0000256" key="10">
    <source>
        <dbReference type="PIRSR" id="PIRSR000138-2"/>
    </source>
</evidence>
<feature type="active site" description="Proton acceptor" evidence="9">
    <location>
        <position position="261"/>
    </location>
</feature>
<feature type="binding site" evidence="10">
    <location>
        <position position="132"/>
    </location>
    <ligand>
        <name>glyoxylate</name>
        <dbReference type="ChEBI" id="CHEBI:36655"/>
    </ligand>
</feature>
<dbReference type="SUPFAM" id="SSF51395">
    <property type="entry name" value="FMN-linked oxidoreductases"/>
    <property type="match status" value="1"/>
</dbReference>
<evidence type="ECO:0000256" key="3">
    <source>
        <dbReference type="ARBA" id="ARBA00022630"/>
    </source>
</evidence>
<dbReference type="PANTHER" id="PTHR10578:SF107">
    <property type="entry name" value="2-HYDROXYACID OXIDASE 1"/>
    <property type="match status" value="1"/>
</dbReference>
<feature type="domain" description="FMN hydroxy acid dehydrogenase" evidence="11">
    <location>
        <begin position="2"/>
        <end position="366"/>
    </location>
</feature>
<organism evidence="12 13">
    <name type="scientific">Ridgeia piscesae</name>
    <name type="common">Tubeworm</name>
    <dbReference type="NCBI Taxonomy" id="27915"/>
    <lineage>
        <taxon>Eukaryota</taxon>
        <taxon>Metazoa</taxon>
        <taxon>Spiralia</taxon>
        <taxon>Lophotrochozoa</taxon>
        <taxon>Annelida</taxon>
        <taxon>Polychaeta</taxon>
        <taxon>Sedentaria</taxon>
        <taxon>Canalipalpata</taxon>
        <taxon>Sabellida</taxon>
        <taxon>Siboglinidae</taxon>
        <taxon>Ridgeia</taxon>
    </lineage>
</organism>
<evidence type="ECO:0000259" key="11">
    <source>
        <dbReference type="PROSITE" id="PS51349"/>
    </source>
</evidence>
<comment type="cofactor">
    <cofactor evidence="1">
        <name>FMN</name>
        <dbReference type="ChEBI" id="CHEBI:58210"/>
    </cofactor>
</comment>
<evidence type="ECO:0000256" key="1">
    <source>
        <dbReference type="ARBA" id="ARBA00001917"/>
    </source>
</evidence>